<dbReference type="SUPFAM" id="SSF51735">
    <property type="entry name" value="NAD(P)-binding Rossmann-fold domains"/>
    <property type="match status" value="1"/>
</dbReference>
<dbReference type="CDD" id="cd05233">
    <property type="entry name" value="SDR_c"/>
    <property type="match status" value="1"/>
</dbReference>
<dbReference type="PANTHER" id="PTHR43008">
    <property type="entry name" value="BENZIL REDUCTASE"/>
    <property type="match status" value="1"/>
</dbReference>
<dbReference type="OrthoDB" id="4109642at2759"/>
<dbReference type="AlphaFoldDB" id="A0A177EVF4"/>
<sequence>MATGPIVLVTGAAGGIGFEIVRTLLTELDGCVVASDIATGNLERLCSAHADRLEVVVGDITQEKTSIEAVSRAVDRFGGLTGVCLNAGVFGPCHRLHNSDPEKWTKAIQVNLMSHLYTLKHALPHLRQTHGKVIFTTSAAGQQALFAGWGFYGVSKASVAFEAKQLHLEEPSLTVLGLSPGLCDTKMVQDLMNGAHEGWSQEDAANYRKAFAGYELSKPEVVGRAYAYAVTKASREVSGSVLEYTAPEIQGLISST</sequence>
<dbReference type="PANTHER" id="PTHR43008:SF8">
    <property type="entry name" value="BENZIL REDUCTASE ((S)-BENZOIN FORMING) IRC24"/>
    <property type="match status" value="1"/>
</dbReference>
<dbReference type="Gene3D" id="3.40.50.720">
    <property type="entry name" value="NAD(P)-binding Rossmann-like Domain"/>
    <property type="match status" value="1"/>
</dbReference>
<dbReference type="Pfam" id="PF00106">
    <property type="entry name" value="adh_short"/>
    <property type="match status" value="1"/>
</dbReference>
<dbReference type="Proteomes" id="UP000077002">
    <property type="component" value="Unassembled WGS sequence"/>
</dbReference>
<dbReference type="GO" id="GO:0016616">
    <property type="term" value="F:oxidoreductase activity, acting on the CH-OH group of donors, NAD or NADP as acceptor"/>
    <property type="evidence" value="ECO:0007669"/>
    <property type="project" value="UniProtKB-ARBA"/>
</dbReference>
<dbReference type="PRINTS" id="PR00081">
    <property type="entry name" value="GDHRDH"/>
</dbReference>
<gene>
    <name evidence="3" type="ORF">AYO21_09798</name>
</gene>
<keyword evidence="2" id="KW-0560">Oxidoreductase</keyword>
<dbReference type="InterPro" id="IPR036291">
    <property type="entry name" value="NAD(P)-bd_dom_sf"/>
</dbReference>
<dbReference type="RefSeq" id="XP_022507957.1">
    <property type="nucleotide sequence ID" value="XM_022659727.1"/>
</dbReference>
<name>A0A177EVF4_9EURO</name>
<evidence type="ECO:0000256" key="2">
    <source>
        <dbReference type="ARBA" id="ARBA00023002"/>
    </source>
</evidence>
<evidence type="ECO:0000313" key="4">
    <source>
        <dbReference type="Proteomes" id="UP000077002"/>
    </source>
</evidence>
<accession>A0A177EVF4</accession>
<comment type="caution">
    <text evidence="3">The sequence shown here is derived from an EMBL/GenBank/DDBJ whole genome shotgun (WGS) entry which is preliminary data.</text>
</comment>
<dbReference type="EMBL" id="LVKK01000102">
    <property type="protein sequence ID" value="OAG36005.1"/>
    <property type="molecule type" value="Genomic_DNA"/>
</dbReference>
<proteinExistence type="inferred from homology"/>
<organism evidence="3 4">
    <name type="scientific">Fonsecaea monophora</name>
    <dbReference type="NCBI Taxonomy" id="254056"/>
    <lineage>
        <taxon>Eukaryota</taxon>
        <taxon>Fungi</taxon>
        <taxon>Dikarya</taxon>
        <taxon>Ascomycota</taxon>
        <taxon>Pezizomycotina</taxon>
        <taxon>Eurotiomycetes</taxon>
        <taxon>Chaetothyriomycetidae</taxon>
        <taxon>Chaetothyriales</taxon>
        <taxon>Herpotrichiellaceae</taxon>
        <taxon>Fonsecaea</taxon>
    </lineage>
</organism>
<evidence type="ECO:0000256" key="1">
    <source>
        <dbReference type="ARBA" id="ARBA00006484"/>
    </source>
</evidence>
<dbReference type="InterPro" id="IPR002347">
    <property type="entry name" value="SDR_fam"/>
</dbReference>
<keyword evidence="4" id="KW-1185">Reference proteome</keyword>
<comment type="similarity">
    <text evidence="1">Belongs to the short-chain dehydrogenases/reductases (SDR) family.</text>
</comment>
<protein>
    <submittedName>
        <fullName evidence="3">Uncharacterized protein</fullName>
    </submittedName>
</protein>
<dbReference type="GO" id="GO:0050664">
    <property type="term" value="F:oxidoreductase activity, acting on NAD(P)H, oxygen as acceptor"/>
    <property type="evidence" value="ECO:0007669"/>
    <property type="project" value="TreeGrafter"/>
</dbReference>
<evidence type="ECO:0000313" key="3">
    <source>
        <dbReference type="EMBL" id="OAG36005.1"/>
    </source>
</evidence>
<reference evidence="3 4" key="1">
    <citation type="submission" date="2016-03" db="EMBL/GenBank/DDBJ databases">
        <title>Draft genome sequence of the Fonsecaea monophora CBS 269.37.</title>
        <authorList>
            <person name="Bombassaro A."/>
            <person name="Vinicius W.A."/>
            <person name="De Hoog S."/>
            <person name="Sun J."/>
            <person name="Souza E.M."/>
            <person name="Raittz R.T."/>
            <person name="Costa F."/>
            <person name="Leao A.C."/>
            <person name="Tadra-Sfeir M.Z."/>
            <person name="Baura V."/>
            <person name="Balsanelli E."/>
            <person name="Pedrosa F.O."/>
            <person name="Moreno L.F."/>
            <person name="Steffens M.B."/>
            <person name="Xi L."/>
            <person name="Bocca A.L."/>
            <person name="Felipe M.S."/>
            <person name="Teixeira M."/>
            <person name="Telles Filho F.Q."/>
            <person name="Azevedo C.M."/>
            <person name="Gomes R."/>
            <person name="Vicente V.A."/>
        </authorList>
    </citation>
    <scope>NUCLEOTIDE SEQUENCE [LARGE SCALE GENOMIC DNA]</scope>
    <source>
        <strain evidence="3 4">CBS 269.37</strain>
    </source>
</reference>
<dbReference type="GeneID" id="34604927"/>